<protein>
    <submittedName>
        <fullName evidence="1">Uncharacterized protein</fullName>
    </submittedName>
</protein>
<keyword evidence="2" id="KW-1185">Reference proteome</keyword>
<name>A0A1U7LR93_NEOID</name>
<accession>A0A1U7LR93</accession>
<dbReference type="AlphaFoldDB" id="A0A1U7LR93"/>
<gene>
    <name evidence="1" type="ORF">NEOLI_003213</name>
</gene>
<organism evidence="1 2">
    <name type="scientific">Neolecta irregularis (strain DAH-3)</name>
    <dbReference type="NCBI Taxonomy" id="1198029"/>
    <lineage>
        <taxon>Eukaryota</taxon>
        <taxon>Fungi</taxon>
        <taxon>Dikarya</taxon>
        <taxon>Ascomycota</taxon>
        <taxon>Taphrinomycotina</taxon>
        <taxon>Neolectales</taxon>
        <taxon>Neolectaceae</taxon>
        <taxon>Neolecta</taxon>
    </lineage>
</organism>
<dbReference type="Proteomes" id="UP000186594">
    <property type="component" value="Unassembled WGS sequence"/>
</dbReference>
<proteinExistence type="predicted"/>
<comment type="caution">
    <text evidence="1">The sequence shown here is derived from an EMBL/GenBank/DDBJ whole genome shotgun (WGS) entry which is preliminary data.</text>
</comment>
<evidence type="ECO:0000313" key="2">
    <source>
        <dbReference type="Proteomes" id="UP000186594"/>
    </source>
</evidence>
<evidence type="ECO:0000313" key="1">
    <source>
        <dbReference type="EMBL" id="OLL25177.1"/>
    </source>
</evidence>
<dbReference type="EMBL" id="LXFE01000480">
    <property type="protein sequence ID" value="OLL25177.1"/>
    <property type="molecule type" value="Genomic_DNA"/>
</dbReference>
<reference evidence="1 2" key="1">
    <citation type="submission" date="2016-04" db="EMBL/GenBank/DDBJ databases">
        <title>Evolutionary innovation and constraint leading to complex multicellularity in the Ascomycota.</title>
        <authorList>
            <person name="Cisse O."/>
            <person name="Nguyen A."/>
            <person name="Hewitt D.A."/>
            <person name="Jedd G."/>
            <person name="Stajich J.E."/>
        </authorList>
    </citation>
    <scope>NUCLEOTIDE SEQUENCE [LARGE SCALE GENOMIC DNA]</scope>
    <source>
        <strain evidence="1 2">DAH-3</strain>
    </source>
</reference>
<sequence>MMADESSLIATEKVLSAEHFFPHPSRDQVRFPRYFQLLRTLYLLNSLALKYLIRNYHGAKSNGRIDCPRRTGFEQLVQRGLDFYVASDFHHDIGASIEEEHDVELLQLAKEAGSEGGLLIDIIDGIPSA</sequence>